<organism evidence="1 2">
    <name type="scientific">Albidovulum aquaemixtae</name>
    <dbReference type="NCBI Taxonomy" id="1542388"/>
    <lineage>
        <taxon>Bacteria</taxon>
        <taxon>Pseudomonadati</taxon>
        <taxon>Pseudomonadota</taxon>
        <taxon>Alphaproteobacteria</taxon>
        <taxon>Rhodobacterales</taxon>
        <taxon>Paracoccaceae</taxon>
        <taxon>Albidovulum</taxon>
    </lineage>
</organism>
<name>A0A2R8B5I4_9RHOB</name>
<keyword evidence="2" id="KW-1185">Reference proteome</keyword>
<sequence>MKLTIAEKELIDGINQRAANAAAMYKACKQNARNASTMAENAGAELGETI</sequence>
<evidence type="ECO:0000313" key="2">
    <source>
        <dbReference type="Proteomes" id="UP000244924"/>
    </source>
</evidence>
<gene>
    <name evidence="1" type="ORF">DEA8626_01426</name>
</gene>
<dbReference type="AlphaFoldDB" id="A0A2R8B5I4"/>
<proteinExistence type="predicted"/>
<protein>
    <submittedName>
        <fullName evidence="1">Uncharacterized protein</fullName>
    </submittedName>
</protein>
<reference evidence="1 2" key="1">
    <citation type="submission" date="2018-03" db="EMBL/GenBank/DDBJ databases">
        <authorList>
            <person name="Keele B.F."/>
        </authorList>
    </citation>
    <scope>NUCLEOTIDE SEQUENCE [LARGE SCALE GENOMIC DNA]</scope>
    <source>
        <strain evidence="1 2">CECT 8626</strain>
    </source>
</reference>
<accession>A0A2R8B5I4</accession>
<dbReference type="Proteomes" id="UP000244924">
    <property type="component" value="Unassembled WGS sequence"/>
</dbReference>
<dbReference type="RefSeq" id="WP_181366376.1">
    <property type="nucleotide sequence ID" value="NZ_OMOQ01000001.1"/>
</dbReference>
<evidence type="ECO:0000313" key="1">
    <source>
        <dbReference type="EMBL" id="SPH17898.1"/>
    </source>
</evidence>
<dbReference type="EMBL" id="OMOQ01000001">
    <property type="protein sequence ID" value="SPH17898.1"/>
    <property type="molecule type" value="Genomic_DNA"/>
</dbReference>